<comment type="caution">
    <text evidence="2">The sequence shown here is derived from an EMBL/GenBank/DDBJ whole genome shotgun (WGS) entry which is preliminary data.</text>
</comment>
<evidence type="ECO:0000313" key="3">
    <source>
        <dbReference type="Proteomes" id="UP000036338"/>
    </source>
</evidence>
<sequence length="199" mass="22084">MCEFAQGAGASAEDDATDDATGRFFVVTGGPGSGKSTLLDALERAGFARSQEAGRGVIRDQMAVDGHALPWRDPAAFAELMLSWEMRSYHLARQARGPVFFDRGVPDVVGYLRLTGLAVPAHAEAAARRFRYHRRVFIAPPWPEIYAQDTERRQDFAEAVRTYDAMVECYTSYGYRLIELPCVNVKARVRFVMDALDAA</sequence>
<proteinExistence type="predicted"/>
<evidence type="ECO:0000259" key="1">
    <source>
        <dbReference type="Pfam" id="PF13521"/>
    </source>
</evidence>
<dbReference type="RefSeq" id="WP_048249199.1">
    <property type="nucleotide sequence ID" value="NZ_LDWR01000045.1"/>
</dbReference>
<accession>A0A0J5WMV1</accession>
<dbReference type="Gene3D" id="3.40.50.300">
    <property type="entry name" value="P-loop containing nucleotide triphosphate hydrolases"/>
    <property type="match status" value="1"/>
</dbReference>
<dbReference type="Pfam" id="PF13521">
    <property type="entry name" value="AAA_28"/>
    <property type="match status" value="1"/>
</dbReference>
<dbReference type="SUPFAM" id="SSF52540">
    <property type="entry name" value="P-loop containing nucleoside triphosphate hydrolases"/>
    <property type="match status" value="1"/>
</dbReference>
<dbReference type="CDD" id="cd00267">
    <property type="entry name" value="ABC_ATPase"/>
    <property type="match status" value="1"/>
</dbReference>
<dbReference type="Proteomes" id="UP000036338">
    <property type="component" value="Unassembled WGS sequence"/>
</dbReference>
<dbReference type="PATRIC" id="fig|292.27.peg.5382"/>
<dbReference type="EMBL" id="LDWR01000045">
    <property type="protein sequence ID" value="KML51807.1"/>
    <property type="molecule type" value="Genomic_DNA"/>
</dbReference>
<dbReference type="InterPro" id="IPR038727">
    <property type="entry name" value="NadR/Ttd14_AAA_dom"/>
</dbReference>
<reference evidence="2 3" key="1">
    <citation type="submission" date="2015-05" db="EMBL/GenBank/DDBJ databases">
        <title>Draft genome of Burkholderia cepacia LK29.</title>
        <authorList>
            <person name="Chan X.Y."/>
        </authorList>
    </citation>
    <scope>NUCLEOTIDE SEQUENCE [LARGE SCALE GENOMIC DNA]</scope>
    <source>
        <strain evidence="2 3">LK29</strain>
    </source>
</reference>
<dbReference type="InterPro" id="IPR027417">
    <property type="entry name" value="P-loop_NTPase"/>
</dbReference>
<protein>
    <submittedName>
        <fullName evidence="2">ATPase</fullName>
    </submittedName>
</protein>
<organism evidence="2 3">
    <name type="scientific">Burkholderia cepacia</name>
    <name type="common">Pseudomonas cepacia</name>
    <dbReference type="NCBI Taxonomy" id="292"/>
    <lineage>
        <taxon>Bacteria</taxon>
        <taxon>Pseudomonadati</taxon>
        <taxon>Pseudomonadota</taxon>
        <taxon>Betaproteobacteria</taxon>
        <taxon>Burkholderiales</taxon>
        <taxon>Burkholderiaceae</taxon>
        <taxon>Burkholderia</taxon>
        <taxon>Burkholderia cepacia complex</taxon>
    </lineage>
</organism>
<feature type="domain" description="NadR/Ttd14 AAA" evidence="1">
    <location>
        <begin position="25"/>
        <end position="188"/>
    </location>
</feature>
<evidence type="ECO:0000313" key="2">
    <source>
        <dbReference type="EMBL" id="KML51807.1"/>
    </source>
</evidence>
<dbReference type="AlphaFoldDB" id="A0A0J5WMV1"/>
<gene>
    <name evidence="2" type="ORF">VL15_25065</name>
</gene>
<name>A0A0J5WMV1_BURCE</name>